<evidence type="ECO:0000313" key="3">
    <source>
        <dbReference type="EMBL" id="WJW67279.1"/>
    </source>
</evidence>
<proteinExistence type="predicted"/>
<evidence type="ECO:0000313" key="4">
    <source>
        <dbReference type="Proteomes" id="UP000521676"/>
    </source>
</evidence>
<dbReference type="EMBL" id="CP128399">
    <property type="protein sequence ID" value="WJW67279.1"/>
    <property type="molecule type" value="Genomic_DNA"/>
</dbReference>
<feature type="transmembrane region" description="Helical" evidence="1">
    <location>
        <begin position="29"/>
        <end position="48"/>
    </location>
</feature>
<evidence type="ECO:0000256" key="1">
    <source>
        <dbReference type="SAM" id="Phobius"/>
    </source>
</evidence>
<reference evidence="3" key="2">
    <citation type="journal article" date="2024" name="Nature">
        <title>Anoxygenic phototroph of the Chloroflexota uses a type I reaction centre.</title>
        <authorList>
            <person name="Tsuji J.M."/>
            <person name="Shaw N.A."/>
            <person name="Nagashima S."/>
            <person name="Venkiteswaran J.J."/>
            <person name="Schiff S.L."/>
            <person name="Watanabe T."/>
            <person name="Fukui M."/>
            <person name="Hanada S."/>
            <person name="Tank M."/>
            <person name="Neufeld J.D."/>
        </authorList>
    </citation>
    <scope>NUCLEOTIDE SEQUENCE</scope>
    <source>
        <strain evidence="3">L227-S17</strain>
    </source>
</reference>
<dbReference type="AlphaFoldDB" id="A0A8T7LX07"/>
<dbReference type="RefSeq" id="WP_341469178.1">
    <property type="nucleotide sequence ID" value="NZ_CP128399.1"/>
</dbReference>
<keyword evidence="1" id="KW-0472">Membrane</keyword>
<evidence type="ECO:0000313" key="2">
    <source>
        <dbReference type="EMBL" id="NWJ45407.1"/>
    </source>
</evidence>
<dbReference type="Proteomes" id="UP001431572">
    <property type="component" value="Chromosome 1"/>
</dbReference>
<keyword evidence="1" id="KW-1133">Transmembrane helix</keyword>
<keyword evidence="5" id="KW-1185">Reference proteome</keyword>
<name>A0A8T7LX07_9CHLR</name>
<gene>
    <name evidence="2" type="ORF">HXX08_05960</name>
    <name evidence="3" type="ORF">OZ401_000539</name>
</gene>
<dbReference type="Proteomes" id="UP000521676">
    <property type="component" value="Unassembled WGS sequence"/>
</dbReference>
<keyword evidence="1" id="KW-0812">Transmembrane</keyword>
<accession>A0A8T7LX07</accession>
<sequence>MLKIELFSIVLAGEPLASSQEGNTATVLRMMLFMLALVMFVLLAGLAWRTLPFLRKIIPTPQEVEERERLEAEKNAATARPKRTINLTQLEPLQVTPTIAESTTESTADDAALGEAGAVVNNLEVALADARPGAVINAASDLSGVGTNLPIVIVNREDSSPQN</sequence>
<organism evidence="2 4">
    <name type="scientific">Candidatus Chlorohelix allophototropha</name>
    <dbReference type="NCBI Taxonomy" id="3003348"/>
    <lineage>
        <taxon>Bacteria</taxon>
        <taxon>Bacillati</taxon>
        <taxon>Chloroflexota</taxon>
        <taxon>Chloroflexia</taxon>
        <taxon>Candidatus Chloroheliales</taxon>
        <taxon>Candidatus Chloroheliaceae</taxon>
        <taxon>Candidatus Chlorohelix</taxon>
    </lineage>
</organism>
<evidence type="ECO:0000313" key="5">
    <source>
        <dbReference type="Proteomes" id="UP001431572"/>
    </source>
</evidence>
<dbReference type="EMBL" id="JACATZ010000001">
    <property type="protein sequence ID" value="NWJ45407.1"/>
    <property type="molecule type" value="Genomic_DNA"/>
</dbReference>
<protein>
    <submittedName>
        <fullName evidence="2">Uncharacterized protein</fullName>
    </submittedName>
</protein>
<reference evidence="2 4" key="1">
    <citation type="submission" date="2020-06" db="EMBL/GenBank/DDBJ databases">
        <title>Anoxygenic phototrophic Chloroflexota member uses a Type I reaction center.</title>
        <authorList>
            <person name="Tsuji J.M."/>
            <person name="Shaw N.A."/>
            <person name="Nagashima S."/>
            <person name="Venkiteswaran J."/>
            <person name="Schiff S.L."/>
            <person name="Hanada S."/>
            <person name="Tank M."/>
            <person name="Neufeld J.D."/>
        </authorList>
    </citation>
    <scope>NUCLEOTIDE SEQUENCE [LARGE SCALE GENOMIC DNA]</scope>
    <source>
        <strain evidence="2">L227-S17</strain>
    </source>
</reference>